<evidence type="ECO:0000313" key="2">
    <source>
        <dbReference type="Proteomes" id="UP001146351"/>
    </source>
</evidence>
<dbReference type="EMBL" id="JAPQKO010000002">
    <property type="protein sequence ID" value="KAJ5179888.1"/>
    <property type="molecule type" value="Genomic_DNA"/>
</dbReference>
<reference evidence="1" key="2">
    <citation type="journal article" date="2023" name="IMA Fungus">
        <title>Comparative genomic study of the Penicillium genus elucidates a diverse pangenome and 15 lateral gene transfer events.</title>
        <authorList>
            <person name="Petersen C."/>
            <person name="Sorensen T."/>
            <person name="Nielsen M.R."/>
            <person name="Sondergaard T.E."/>
            <person name="Sorensen J.L."/>
            <person name="Fitzpatrick D.A."/>
            <person name="Frisvad J.C."/>
            <person name="Nielsen K.L."/>
        </authorList>
    </citation>
    <scope>NUCLEOTIDE SEQUENCE</scope>
    <source>
        <strain evidence="1">IBT 21917</strain>
    </source>
</reference>
<dbReference type="AlphaFoldDB" id="A0A9W9LVV3"/>
<protein>
    <submittedName>
        <fullName evidence="1">Uncharacterized protein</fullName>
    </submittedName>
</protein>
<reference evidence="1" key="1">
    <citation type="submission" date="2022-11" db="EMBL/GenBank/DDBJ databases">
        <authorList>
            <person name="Petersen C."/>
        </authorList>
    </citation>
    <scope>NUCLEOTIDE SEQUENCE</scope>
    <source>
        <strain evidence="1">IBT 21917</strain>
    </source>
</reference>
<proteinExistence type="predicted"/>
<gene>
    <name evidence="1" type="ORF">N7492_003098</name>
</gene>
<evidence type="ECO:0000313" key="1">
    <source>
        <dbReference type="EMBL" id="KAJ5179888.1"/>
    </source>
</evidence>
<dbReference type="OrthoDB" id="4336792at2759"/>
<organism evidence="1 2">
    <name type="scientific">Penicillium capsulatum</name>
    <dbReference type="NCBI Taxonomy" id="69766"/>
    <lineage>
        <taxon>Eukaryota</taxon>
        <taxon>Fungi</taxon>
        <taxon>Dikarya</taxon>
        <taxon>Ascomycota</taxon>
        <taxon>Pezizomycotina</taxon>
        <taxon>Eurotiomycetes</taxon>
        <taxon>Eurotiomycetidae</taxon>
        <taxon>Eurotiales</taxon>
        <taxon>Aspergillaceae</taxon>
        <taxon>Penicillium</taxon>
    </lineage>
</organism>
<accession>A0A9W9LVV3</accession>
<dbReference type="Proteomes" id="UP001146351">
    <property type="component" value="Unassembled WGS sequence"/>
</dbReference>
<sequence length="145" mass="16967">MVCRACPDRYYQPGSNNRWIYLGNYSRVRDESLSSVISAENTLRGAAQRAEALEKGLRVLQKVQDTPEDEQKLQRYTEELKEIPKTYCARQQDLHEQVSLLPRDLREAWYAVQKVPTWYLRDELVKDCIGRDGCCSRACQCCHHR</sequence>
<comment type="caution">
    <text evidence="1">The sequence shown here is derived from an EMBL/GenBank/DDBJ whole genome shotgun (WGS) entry which is preliminary data.</text>
</comment>
<keyword evidence="2" id="KW-1185">Reference proteome</keyword>
<name>A0A9W9LVV3_9EURO</name>